<dbReference type="PROSITE" id="PS50003">
    <property type="entry name" value="PH_DOMAIN"/>
    <property type="match status" value="1"/>
</dbReference>
<evidence type="ECO:0000313" key="4">
    <source>
        <dbReference type="Proteomes" id="UP000009022"/>
    </source>
</evidence>
<protein>
    <recommendedName>
        <fullName evidence="2">PH domain-containing protein</fullName>
    </recommendedName>
</protein>
<feature type="region of interest" description="Disordered" evidence="1">
    <location>
        <begin position="1"/>
        <end position="24"/>
    </location>
</feature>
<feature type="compositionally biased region" description="Low complexity" evidence="1">
    <location>
        <begin position="1"/>
        <end position="12"/>
    </location>
</feature>
<name>B3RM18_TRIAD</name>
<dbReference type="SMART" id="SM00233">
    <property type="entry name" value="PH"/>
    <property type="match status" value="1"/>
</dbReference>
<reference evidence="3 4" key="1">
    <citation type="journal article" date="2008" name="Nature">
        <title>The Trichoplax genome and the nature of placozoans.</title>
        <authorList>
            <person name="Srivastava M."/>
            <person name="Begovic E."/>
            <person name="Chapman J."/>
            <person name="Putnam N.H."/>
            <person name="Hellsten U."/>
            <person name="Kawashima T."/>
            <person name="Kuo A."/>
            <person name="Mitros T."/>
            <person name="Salamov A."/>
            <person name="Carpenter M.L."/>
            <person name="Signorovitch A.Y."/>
            <person name="Moreno M.A."/>
            <person name="Kamm K."/>
            <person name="Grimwood J."/>
            <person name="Schmutz J."/>
            <person name="Shapiro H."/>
            <person name="Grigoriev I.V."/>
            <person name="Buss L.W."/>
            <person name="Schierwater B."/>
            <person name="Dellaporta S.L."/>
            <person name="Rokhsar D.S."/>
        </authorList>
    </citation>
    <scope>NUCLEOTIDE SEQUENCE [LARGE SCALE GENOMIC DNA]</scope>
    <source>
        <strain evidence="3 4">Grell-BS-1999</strain>
    </source>
</reference>
<sequence>MAAAKISRSSISIDHRGGADSNKGKDDRLLVRLRQLSYPLDYEKEISSNTDHHSHDPLQFMLNFPVDDVSAATKSRQLRTIRSTVPSNALSEATNAFVRETLRSYTVDWNIIRTKYNEYSGNFTKLPTTILRNRDTLREQKFEIDIMDDEIDSIIVEEGIQVKLPKELVSMKGYLTIAPNSNDTSVTLKSNRRMWFFLKTSTDSSYIIEYFKGRESHLASGSILLPESTRLAKFTYDTRQFGFSLQLPDMTYGLIADSLAERDQWYDTLCKALGSEKFIEENSDKQPNTQRYSSLRDSLLHSRCPDLIKYAKEIDFQNALKRTESNRKLFSIYPDLESAEKFAQDEGLPEAVSFIEQLGTRFILRPKELLFRLNMNIENVVSNVEPFFISVALYNVQDNLKISEDIHFDLNHSIIRDNLPEGEARFSNEGEEVIDGTTSGNNSGGINRNHMAVFDNRAYTYKQEAVFSVTCPSTHVYMVVRIEKVLQGSISACVEPYIKGADNPKIAQRVHKQVTSICGRLGNYRMPFGWAYKPVFKNTNGELDPQEFSPIFKQDSGKLSDEDLLKFLADSNKIKLPTIPGHFVAVLESLGADQPENCVTPSIQPIKPFKSQDSSLPTPVIREVDEFLTANPKALQPHLSYYNNLYVYPITIRFDGQKTFARARNLAWTVSFYDSDDVQASALKCIYGEGMQAEFVSIGYAWLPILQDGRIIGNEHSLPVAKKISPGYLSSQSLGLKRGFSGPQEMEWVDGGRPLLKVSTSLKSTIYSQDPHFQKFFSNYQQSNASTLSNVEIIQLMKALHAVELNTLIPFLPVLSNHLFRVLRRYQNADVSVTALSVLIYMAFKLHSAGRTELLNSYVKYSWFFFDIMVKSMAQYLVQTGKLKANRIFRYSDHYLNDLEELIVAMLKQIRNKADDAPATNANQNLGHFLKKTMRMKFDFLQIICSHEHYIPLNLPYEEKPPATFDLTDDFHKKHPLVGLLLKEVQTAMQQHDSNVRKHALKVLRNLLIKHDLDDRYNDKICQARIAMLYVRFFSIVFQNSHKIKASKAVIPPDSAPVSPFPSDDIGSMAPSSSCQSLTSIGRGTTTTNTNGSTANTSVFDRYATHNKSFSGTAIPVIPVQIDDGLSKDLSSSSTSLNKSAPMRSVSSSVINIDNIHI</sequence>
<evidence type="ECO:0000313" key="3">
    <source>
        <dbReference type="EMBL" id="EDV29621.1"/>
    </source>
</evidence>
<evidence type="ECO:0000259" key="2">
    <source>
        <dbReference type="PROSITE" id="PS50003"/>
    </source>
</evidence>
<dbReference type="Pfam" id="PF00169">
    <property type="entry name" value="PH"/>
    <property type="match status" value="1"/>
</dbReference>
<gene>
    <name evidence="3" type="ORF">TRIADDRAFT_52201</name>
</gene>
<dbReference type="InterPro" id="IPR001849">
    <property type="entry name" value="PH_domain"/>
</dbReference>
<proteinExistence type="predicted"/>
<dbReference type="AlphaFoldDB" id="B3RM18"/>
<dbReference type="InterPro" id="IPR027007">
    <property type="entry name" value="C2_DOCK-type_domain"/>
</dbReference>
<dbReference type="InterPro" id="IPR011993">
    <property type="entry name" value="PH-like_dom_sf"/>
</dbReference>
<dbReference type="OMA" id="ICQARIA"/>
<feature type="compositionally biased region" description="Low complexity" evidence="1">
    <location>
        <begin position="1079"/>
        <end position="1093"/>
    </location>
</feature>
<dbReference type="STRING" id="10228.B3RM18"/>
<dbReference type="OrthoDB" id="47328at2759"/>
<feature type="domain" description="PH" evidence="2">
    <location>
        <begin position="168"/>
        <end position="274"/>
    </location>
</feature>
<organism evidence="3 4">
    <name type="scientific">Trichoplax adhaerens</name>
    <name type="common">Trichoplax reptans</name>
    <dbReference type="NCBI Taxonomy" id="10228"/>
    <lineage>
        <taxon>Eukaryota</taxon>
        <taxon>Metazoa</taxon>
        <taxon>Placozoa</taxon>
        <taxon>Uniplacotomia</taxon>
        <taxon>Trichoplacea</taxon>
        <taxon>Trichoplacidae</taxon>
        <taxon>Trichoplax</taxon>
    </lineage>
</organism>
<dbReference type="KEGG" id="tad:TRIADDRAFT_52201"/>
<dbReference type="GeneID" id="6750037"/>
<dbReference type="PANTHER" id="PTHR23317:SF26">
    <property type="entry name" value="ZIZIMIN, ISOFORM K"/>
    <property type="match status" value="1"/>
</dbReference>
<dbReference type="GO" id="GO:0005085">
    <property type="term" value="F:guanyl-nucleotide exchange factor activity"/>
    <property type="evidence" value="ECO:0007669"/>
    <property type="project" value="InterPro"/>
</dbReference>
<dbReference type="InterPro" id="IPR021816">
    <property type="entry name" value="DOCK_C/D_N"/>
</dbReference>
<accession>B3RM18</accession>
<feature type="region of interest" description="Disordered" evidence="1">
    <location>
        <begin position="1072"/>
        <end position="1093"/>
    </location>
</feature>
<dbReference type="PhylomeDB" id="B3RM18"/>
<dbReference type="InParanoid" id="B3RM18"/>
<dbReference type="Pfam" id="PF11878">
    <property type="entry name" value="DOCK_C-D_N"/>
    <property type="match status" value="1"/>
</dbReference>
<dbReference type="RefSeq" id="XP_002108823.1">
    <property type="nucleotide sequence ID" value="XM_002108787.1"/>
</dbReference>
<dbReference type="Gene3D" id="2.30.29.30">
    <property type="entry name" value="Pleckstrin-homology domain (PH domain)/Phosphotyrosine-binding domain (PTB)"/>
    <property type="match status" value="1"/>
</dbReference>
<dbReference type="Proteomes" id="UP000009022">
    <property type="component" value="Unassembled WGS sequence"/>
</dbReference>
<dbReference type="FunCoup" id="B3RM18">
    <property type="interactions" value="1960"/>
</dbReference>
<dbReference type="eggNOG" id="KOG1997">
    <property type="taxonomic scope" value="Eukaryota"/>
</dbReference>
<evidence type="ECO:0000256" key="1">
    <source>
        <dbReference type="SAM" id="MobiDB-lite"/>
    </source>
</evidence>
<dbReference type="SUPFAM" id="SSF50729">
    <property type="entry name" value="PH domain-like"/>
    <property type="match status" value="1"/>
</dbReference>
<dbReference type="Pfam" id="PF14429">
    <property type="entry name" value="DOCK-C2"/>
    <property type="match status" value="1"/>
</dbReference>
<dbReference type="PANTHER" id="PTHR23317">
    <property type="entry name" value="DEDICATOR OF CYTOKINESIS DOCK"/>
    <property type="match status" value="1"/>
</dbReference>
<dbReference type="InterPro" id="IPR026791">
    <property type="entry name" value="DOCK"/>
</dbReference>
<dbReference type="GO" id="GO:0007264">
    <property type="term" value="P:small GTPase-mediated signal transduction"/>
    <property type="evidence" value="ECO:0007669"/>
    <property type="project" value="InterPro"/>
</dbReference>
<feature type="compositionally biased region" description="Basic and acidic residues" evidence="1">
    <location>
        <begin position="13"/>
        <end position="24"/>
    </location>
</feature>
<dbReference type="EMBL" id="DS985241">
    <property type="protein sequence ID" value="EDV29621.1"/>
    <property type="molecule type" value="Genomic_DNA"/>
</dbReference>
<dbReference type="CTD" id="6750037"/>
<dbReference type="HOGENOM" id="CLU_000624_1_1_1"/>
<keyword evidence="4" id="KW-1185">Reference proteome</keyword>